<proteinExistence type="predicted"/>
<keyword evidence="2" id="KW-1185">Reference proteome</keyword>
<dbReference type="RefSeq" id="WP_138003946.1">
    <property type="nucleotide sequence ID" value="NZ_QGQD01000103.1"/>
</dbReference>
<evidence type="ECO:0000313" key="1">
    <source>
        <dbReference type="EMBL" id="TLC98178.1"/>
    </source>
</evidence>
<dbReference type="AlphaFoldDB" id="A0A4U8Q1M0"/>
<accession>A0A4U8Q1M0</accession>
<dbReference type="Pfam" id="PF04245">
    <property type="entry name" value="NA37"/>
    <property type="match status" value="1"/>
</dbReference>
<dbReference type="STRING" id="180332.GCA_000797495_02519"/>
<organism evidence="1 2">
    <name type="scientific">Robinsoniella peoriensis</name>
    <dbReference type="NCBI Taxonomy" id="180332"/>
    <lineage>
        <taxon>Bacteria</taxon>
        <taxon>Bacillati</taxon>
        <taxon>Bacillota</taxon>
        <taxon>Clostridia</taxon>
        <taxon>Lachnospirales</taxon>
        <taxon>Lachnospiraceae</taxon>
        <taxon>Robinsoniella</taxon>
    </lineage>
</organism>
<protein>
    <submittedName>
        <fullName evidence="1">37-kD nucleoid-associated bacterial protein</fullName>
    </submittedName>
</protein>
<comment type="caution">
    <text evidence="1">The sequence shown here is derived from an EMBL/GenBank/DDBJ whole genome shotgun (WGS) entry which is preliminary data.</text>
</comment>
<gene>
    <name evidence="1" type="ORF">DSM106044_04995</name>
</gene>
<dbReference type="EMBL" id="QGQD01000103">
    <property type="protein sequence ID" value="TLC98178.1"/>
    <property type="molecule type" value="Genomic_DNA"/>
</dbReference>
<dbReference type="InterPro" id="IPR007358">
    <property type="entry name" value="Nucleoid_associated_NdpA"/>
</dbReference>
<dbReference type="GO" id="GO:0009295">
    <property type="term" value="C:nucleoid"/>
    <property type="evidence" value="ECO:0007669"/>
    <property type="project" value="InterPro"/>
</dbReference>
<name>A0A4U8Q1M0_9FIRM</name>
<evidence type="ECO:0000313" key="2">
    <source>
        <dbReference type="Proteomes" id="UP000306509"/>
    </source>
</evidence>
<dbReference type="Proteomes" id="UP000306509">
    <property type="component" value="Unassembled WGS sequence"/>
</dbReference>
<sequence>MEKEDIRITNAIVHIMDSTIGMPVLSDAVLDHGSDLGDFLRSHIHRIITGDEIKNCSFMKDESKVYELLKDWDDEKFVLISQEIGKLLYTIMNQNIEIPPADLMVVTYTIEQHPYLALLKMNYKTSYTHMTNEDPWGNNNDIIKQKAILPGETQKLTEAAVINMEDFAISLIEKKYDVNGVKTNYFSSLFLGCKGTLSSKTKLAIVARVVEDVQKKYYNESEQFEVQMETKSIINQELAEKGSLDIPVVMDKIFKEKAELKEEVQEKMEKYNLTSEPVAPQNPNTTKKFGKQHLMTDTGIEIKIPMEEYNNKNAVEFITNPDGSISVLIKNIGSITSK</sequence>
<reference evidence="1 2" key="1">
    <citation type="journal article" date="2019" name="Anaerobe">
        <title>Detection of Robinsoniella peoriensis in multiple bone samples of a trauma patient.</title>
        <authorList>
            <person name="Schrottner P."/>
            <person name="Hartwich K."/>
            <person name="Bunk B."/>
            <person name="Schober I."/>
            <person name="Helbig S."/>
            <person name="Rudolph W.W."/>
            <person name="Gunzer F."/>
        </authorList>
    </citation>
    <scope>NUCLEOTIDE SEQUENCE [LARGE SCALE GENOMIC DNA]</scope>
    <source>
        <strain evidence="1 2">DSM 106044</strain>
    </source>
</reference>